<dbReference type="SMART" id="SM00220">
    <property type="entry name" value="S_TKc"/>
    <property type="match status" value="1"/>
</dbReference>
<feature type="chain" id="PRO_5026039542" description="Protein kinase domain-containing protein" evidence="2">
    <location>
        <begin position="17"/>
        <end position="547"/>
    </location>
</feature>
<dbReference type="EMBL" id="VJMJ01000095">
    <property type="protein sequence ID" value="KAF0735553.1"/>
    <property type="molecule type" value="Genomic_DNA"/>
</dbReference>
<dbReference type="InterPro" id="IPR008271">
    <property type="entry name" value="Ser/Thr_kinase_AS"/>
</dbReference>
<dbReference type="VEuPathDB" id="FungiDB:AeMF1_019942"/>
<evidence type="ECO:0000313" key="4">
    <source>
        <dbReference type="EMBL" id="KAF0735553.1"/>
    </source>
</evidence>
<feature type="signal peptide" evidence="2">
    <location>
        <begin position="1"/>
        <end position="16"/>
    </location>
</feature>
<dbReference type="InterPro" id="IPR051681">
    <property type="entry name" value="Ser/Thr_Kinases-Pseudokinases"/>
</dbReference>
<evidence type="ECO:0000259" key="3">
    <source>
        <dbReference type="PROSITE" id="PS50011"/>
    </source>
</evidence>
<dbReference type="GO" id="GO:0005524">
    <property type="term" value="F:ATP binding"/>
    <property type="evidence" value="ECO:0007669"/>
    <property type="project" value="InterPro"/>
</dbReference>
<proteinExistence type="predicted"/>
<dbReference type="GO" id="GO:0004674">
    <property type="term" value="F:protein serine/threonine kinase activity"/>
    <property type="evidence" value="ECO:0007669"/>
    <property type="project" value="TreeGrafter"/>
</dbReference>
<evidence type="ECO:0000256" key="2">
    <source>
        <dbReference type="SAM" id="SignalP"/>
    </source>
</evidence>
<feature type="transmembrane region" description="Helical" evidence="1">
    <location>
        <begin position="182"/>
        <end position="203"/>
    </location>
</feature>
<dbReference type="Gene3D" id="1.10.510.10">
    <property type="entry name" value="Transferase(Phosphotransferase) domain 1"/>
    <property type="match status" value="1"/>
</dbReference>
<name>A0A6G0X6G8_9STRA</name>
<organism evidence="4 5">
    <name type="scientific">Aphanomyces euteiches</name>
    <dbReference type="NCBI Taxonomy" id="100861"/>
    <lineage>
        <taxon>Eukaryota</taxon>
        <taxon>Sar</taxon>
        <taxon>Stramenopiles</taxon>
        <taxon>Oomycota</taxon>
        <taxon>Saprolegniomycetes</taxon>
        <taxon>Saprolegniales</taxon>
        <taxon>Verrucalvaceae</taxon>
        <taxon>Aphanomyces</taxon>
    </lineage>
</organism>
<dbReference type="AlphaFoldDB" id="A0A6G0X6G8"/>
<keyword evidence="2" id="KW-0732">Signal</keyword>
<evidence type="ECO:0000313" key="5">
    <source>
        <dbReference type="Proteomes" id="UP000481153"/>
    </source>
</evidence>
<dbReference type="PROSITE" id="PS00108">
    <property type="entry name" value="PROTEIN_KINASE_ST"/>
    <property type="match status" value="1"/>
</dbReference>
<dbReference type="SUPFAM" id="SSF56112">
    <property type="entry name" value="Protein kinase-like (PK-like)"/>
    <property type="match status" value="1"/>
</dbReference>
<gene>
    <name evidence="4" type="ORF">Ae201684_008032</name>
</gene>
<sequence>MRGLALLSVLVTAVVAQQSTCNTTVESYINAVNQSTECKINDPKKFCATPSCTAITTAGKLIVSQECGKDPAYTAQIKYSFPNMCDSTQCQTLVSQFASYVADCTNNPRANPSVLPSYATCAPCRSLTDVSFNASLGTTCGYNVDSFAVVLSEQSLALSISICKGVNPDKSSTTSSGSSSTVFVIVGIAAAILIILGAVIYKLKLKNDIAKRNFDYINETQGNGELTLGGGIGGGDKYNDVGRIANDIRFDEELAQFRIPQNEIQNVSLLVKGGYGVVFHASFGKDEVAMKQLLPSKSKDFDAIQEFMNEIRLCARLEHPKIVKFIGISWSTLHDLAVLSEFMPRGDVSTLLKKDLKKSESHRILHWDSGNGTAPTTKALIAADIADALVYLHSFQPTIIHRDLKSKNVLLSESWEAKLSDFGISRVTSLEDTMTSNIGTVAWIAPEVLSGGRYTEKADIYSFGVLLSELDTNEVPYANLMNKSKDASFSNARIALMVSEGSLKPDFTDRIPEELLALALECLAFNESDRPTAMALSYKIHTIAKNL</sequence>
<accession>A0A6G0X6G8</accession>
<protein>
    <recommendedName>
        <fullName evidence="3">Protein kinase domain-containing protein</fullName>
    </recommendedName>
</protein>
<dbReference type="InterPro" id="IPR000719">
    <property type="entry name" value="Prot_kinase_dom"/>
</dbReference>
<evidence type="ECO:0000256" key="1">
    <source>
        <dbReference type="SAM" id="Phobius"/>
    </source>
</evidence>
<dbReference type="InterPro" id="IPR011009">
    <property type="entry name" value="Kinase-like_dom_sf"/>
</dbReference>
<keyword evidence="1" id="KW-0812">Transmembrane</keyword>
<feature type="domain" description="Protein kinase" evidence="3">
    <location>
        <begin position="264"/>
        <end position="544"/>
    </location>
</feature>
<dbReference type="PROSITE" id="PS50011">
    <property type="entry name" value="PROTEIN_KINASE_DOM"/>
    <property type="match status" value="1"/>
</dbReference>
<dbReference type="PANTHER" id="PTHR44329">
    <property type="entry name" value="SERINE/THREONINE-PROTEIN KINASE TNNI3K-RELATED"/>
    <property type="match status" value="1"/>
</dbReference>
<dbReference type="PANTHER" id="PTHR44329:SF214">
    <property type="entry name" value="PROTEIN KINASE DOMAIN-CONTAINING PROTEIN"/>
    <property type="match status" value="1"/>
</dbReference>
<keyword evidence="1" id="KW-0472">Membrane</keyword>
<dbReference type="Proteomes" id="UP000481153">
    <property type="component" value="Unassembled WGS sequence"/>
</dbReference>
<reference evidence="4 5" key="1">
    <citation type="submission" date="2019-07" db="EMBL/GenBank/DDBJ databases">
        <title>Genomics analysis of Aphanomyces spp. identifies a new class of oomycete effector associated with host adaptation.</title>
        <authorList>
            <person name="Gaulin E."/>
        </authorList>
    </citation>
    <scope>NUCLEOTIDE SEQUENCE [LARGE SCALE GENOMIC DNA]</scope>
    <source>
        <strain evidence="4 5">ATCC 201684</strain>
    </source>
</reference>
<keyword evidence="5" id="KW-1185">Reference proteome</keyword>
<dbReference type="Pfam" id="PF00069">
    <property type="entry name" value="Pkinase"/>
    <property type="match status" value="1"/>
</dbReference>
<comment type="caution">
    <text evidence="4">The sequence shown here is derived from an EMBL/GenBank/DDBJ whole genome shotgun (WGS) entry which is preliminary data.</text>
</comment>
<keyword evidence="1" id="KW-1133">Transmembrane helix</keyword>